<dbReference type="AlphaFoldDB" id="A0A0C9ZMZ2"/>
<evidence type="ECO:0000313" key="1">
    <source>
        <dbReference type="EMBL" id="KIK21178.1"/>
    </source>
</evidence>
<name>A0A0C9ZMZ2_9AGAM</name>
<reference evidence="1 2" key="1">
    <citation type="submission" date="2014-04" db="EMBL/GenBank/DDBJ databases">
        <authorList>
            <consortium name="DOE Joint Genome Institute"/>
            <person name="Kuo A."/>
            <person name="Kohler A."/>
            <person name="Costa M.D."/>
            <person name="Nagy L.G."/>
            <person name="Floudas D."/>
            <person name="Copeland A."/>
            <person name="Barry K.W."/>
            <person name="Cichocki N."/>
            <person name="Veneault-Fourrey C."/>
            <person name="LaButti K."/>
            <person name="Lindquist E.A."/>
            <person name="Lipzen A."/>
            <person name="Lundell T."/>
            <person name="Morin E."/>
            <person name="Murat C."/>
            <person name="Sun H."/>
            <person name="Tunlid A."/>
            <person name="Henrissat B."/>
            <person name="Grigoriev I.V."/>
            <person name="Hibbett D.S."/>
            <person name="Martin F."/>
            <person name="Nordberg H.P."/>
            <person name="Cantor M.N."/>
            <person name="Hua S.X."/>
        </authorList>
    </citation>
    <scope>NUCLEOTIDE SEQUENCE [LARGE SCALE GENOMIC DNA]</scope>
    <source>
        <strain evidence="1 2">441</strain>
    </source>
</reference>
<protein>
    <submittedName>
        <fullName evidence="1">Uncharacterized protein</fullName>
    </submittedName>
</protein>
<evidence type="ECO:0000313" key="2">
    <source>
        <dbReference type="Proteomes" id="UP000054018"/>
    </source>
</evidence>
<proteinExistence type="predicted"/>
<dbReference type="HOGENOM" id="CLU_018737_1_0_1"/>
<reference evidence="2" key="2">
    <citation type="submission" date="2015-01" db="EMBL/GenBank/DDBJ databases">
        <title>Evolutionary Origins and Diversification of the Mycorrhizal Mutualists.</title>
        <authorList>
            <consortium name="DOE Joint Genome Institute"/>
            <consortium name="Mycorrhizal Genomics Consortium"/>
            <person name="Kohler A."/>
            <person name="Kuo A."/>
            <person name="Nagy L.G."/>
            <person name="Floudas D."/>
            <person name="Copeland A."/>
            <person name="Barry K.W."/>
            <person name="Cichocki N."/>
            <person name="Veneault-Fourrey C."/>
            <person name="LaButti K."/>
            <person name="Lindquist E.A."/>
            <person name="Lipzen A."/>
            <person name="Lundell T."/>
            <person name="Morin E."/>
            <person name="Murat C."/>
            <person name="Riley R."/>
            <person name="Ohm R."/>
            <person name="Sun H."/>
            <person name="Tunlid A."/>
            <person name="Henrissat B."/>
            <person name="Grigoriev I.V."/>
            <person name="Hibbett D.S."/>
            <person name="Martin F."/>
        </authorList>
    </citation>
    <scope>NUCLEOTIDE SEQUENCE [LARGE SCALE GENOMIC DNA]</scope>
    <source>
        <strain evidence="2">441</strain>
    </source>
</reference>
<dbReference type="EMBL" id="KN833754">
    <property type="protein sequence ID" value="KIK21178.1"/>
    <property type="molecule type" value="Genomic_DNA"/>
</dbReference>
<dbReference type="Proteomes" id="UP000054018">
    <property type="component" value="Unassembled WGS sequence"/>
</dbReference>
<accession>A0A0C9ZMZ2</accession>
<sequence length="282" mass="31262">MLNSTLNIRTPSRPMLPPLLATAQHKFAPGFQSSPSIHSEHPPGGPSVHVLSAWQKLPLPANPRASGHIVALPPGSTSYNVQHMQYAAQREHWNICEGLKDIDALSTAHELAVIAQKTLVLHIKAYCPQFQWREDEFIVCDSKWVNLGRHPSPQAYFYNDCLHASNQKGLKVMVFKSKQFMLFVIMPANQWEEFEVFREKLCSSPPTHAQQMSLANLCASSVPRSTVSTPVVSHHPMTSAPLTPLFLSKEVVSTASSSIFERPISQDVLCQDGNKVGVVSHQ</sequence>
<keyword evidence="2" id="KW-1185">Reference proteome</keyword>
<gene>
    <name evidence="1" type="ORF">PISMIDRAFT_23990</name>
</gene>
<dbReference type="OrthoDB" id="2677298at2759"/>
<organism evidence="1 2">
    <name type="scientific">Pisolithus microcarpus 441</name>
    <dbReference type="NCBI Taxonomy" id="765257"/>
    <lineage>
        <taxon>Eukaryota</taxon>
        <taxon>Fungi</taxon>
        <taxon>Dikarya</taxon>
        <taxon>Basidiomycota</taxon>
        <taxon>Agaricomycotina</taxon>
        <taxon>Agaricomycetes</taxon>
        <taxon>Agaricomycetidae</taxon>
        <taxon>Boletales</taxon>
        <taxon>Sclerodermatineae</taxon>
        <taxon>Pisolithaceae</taxon>
        <taxon>Pisolithus</taxon>
    </lineage>
</organism>